<evidence type="ECO:0000313" key="2">
    <source>
        <dbReference type="EMBL" id="KAK0426936.1"/>
    </source>
</evidence>
<name>A0AA39IMA5_9BILA</name>
<feature type="region of interest" description="Disordered" evidence="1">
    <location>
        <begin position="73"/>
        <end position="94"/>
    </location>
</feature>
<dbReference type="Proteomes" id="UP001175271">
    <property type="component" value="Unassembled WGS sequence"/>
</dbReference>
<feature type="compositionally biased region" description="Polar residues" evidence="1">
    <location>
        <begin position="84"/>
        <end position="94"/>
    </location>
</feature>
<feature type="region of interest" description="Disordered" evidence="1">
    <location>
        <begin position="1"/>
        <end position="46"/>
    </location>
</feature>
<feature type="compositionally biased region" description="Basic and acidic residues" evidence="1">
    <location>
        <begin position="11"/>
        <end position="30"/>
    </location>
</feature>
<protein>
    <submittedName>
        <fullName evidence="2">Uncharacterized protein</fullName>
    </submittedName>
</protein>
<accession>A0AA39IMA5</accession>
<evidence type="ECO:0000256" key="1">
    <source>
        <dbReference type="SAM" id="MobiDB-lite"/>
    </source>
</evidence>
<dbReference type="AlphaFoldDB" id="A0AA39IMA5"/>
<evidence type="ECO:0000313" key="3">
    <source>
        <dbReference type="Proteomes" id="UP001175271"/>
    </source>
</evidence>
<proteinExistence type="predicted"/>
<sequence length="94" mass="9690">MELSPLLRTMKSPEMERKWMIPTENDRDAGGGEDAGGGDDDGGDTAVTVTATVTATDTATATVMATDTATVTATDMGGGARNEFASSNDVFPTR</sequence>
<dbReference type="EMBL" id="JAUCMV010000001">
    <property type="protein sequence ID" value="KAK0426936.1"/>
    <property type="molecule type" value="Genomic_DNA"/>
</dbReference>
<organism evidence="2 3">
    <name type="scientific">Steinernema hermaphroditum</name>
    <dbReference type="NCBI Taxonomy" id="289476"/>
    <lineage>
        <taxon>Eukaryota</taxon>
        <taxon>Metazoa</taxon>
        <taxon>Ecdysozoa</taxon>
        <taxon>Nematoda</taxon>
        <taxon>Chromadorea</taxon>
        <taxon>Rhabditida</taxon>
        <taxon>Tylenchina</taxon>
        <taxon>Panagrolaimomorpha</taxon>
        <taxon>Strongyloidoidea</taxon>
        <taxon>Steinernematidae</taxon>
        <taxon>Steinernema</taxon>
    </lineage>
</organism>
<comment type="caution">
    <text evidence="2">The sequence shown here is derived from an EMBL/GenBank/DDBJ whole genome shotgun (WGS) entry which is preliminary data.</text>
</comment>
<gene>
    <name evidence="2" type="ORF">QR680_009977</name>
</gene>
<reference evidence="2" key="1">
    <citation type="submission" date="2023-06" db="EMBL/GenBank/DDBJ databases">
        <title>Genomic analysis of the entomopathogenic nematode Steinernema hermaphroditum.</title>
        <authorList>
            <person name="Schwarz E.M."/>
            <person name="Heppert J.K."/>
            <person name="Baniya A."/>
            <person name="Schwartz H.T."/>
            <person name="Tan C.-H."/>
            <person name="Antoshechkin I."/>
            <person name="Sternberg P.W."/>
            <person name="Goodrich-Blair H."/>
            <person name="Dillman A.R."/>
        </authorList>
    </citation>
    <scope>NUCLEOTIDE SEQUENCE</scope>
    <source>
        <strain evidence="2">PS9179</strain>
        <tissue evidence="2">Whole animal</tissue>
    </source>
</reference>
<keyword evidence="3" id="KW-1185">Reference proteome</keyword>